<evidence type="ECO:0000313" key="2">
    <source>
        <dbReference type="EMBL" id="NPD90806.1"/>
    </source>
</evidence>
<dbReference type="EMBL" id="JABKKF010000001">
    <property type="protein sequence ID" value="NPD90806.1"/>
    <property type="molecule type" value="Genomic_DNA"/>
</dbReference>
<comment type="caution">
    <text evidence="2">The sequence shown here is derived from an EMBL/GenBank/DDBJ whole genome shotgun (WGS) entry which is preliminary data.</text>
</comment>
<gene>
    <name evidence="2" type="ORF">HPS56_00270</name>
</gene>
<reference evidence="2 3" key="1">
    <citation type="submission" date="2020-05" db="EMBL/GenBank/DDBJ databases">
        <title>Distinct polysaccharide utilization as determinants for interspecies competition between intestinal Prevotella spp.</title>
        <authorList>
            <person name="Galvez E.J.C."/>
            <person name="Iljazovic A."/>
            <person name="Strowig T."/>
        </authorList>
    </citation>
    <scope>NUCLEOTIDE SEQUENCE [LARGE SCALE GENOMIC DNA]</scope>
    <source>
        <strain evidence="2 3">PMUR</strain>
    </source>
</reference>
<proteinExistence type="predicted"/>
<evidence type="ECO:0000313" key="3">
    <source>
        <dbReference type="Proteomes" id="UP000714420"/>
    </source>
</evidence>
<feature type="chain" id="PRO_5046915384" evidence="1">
    <location>
        <begin position="22"/>
        <end position="505"/>
    </location>
</feature>
<evidence type="ECO:0000256" key="1">
    <source>
        <dbReference type="SAM" id="SignalP"/>
    </source>
</evidence>
<sequence>MKTSGLLLALLSAMSFTGIKADDTNTNDFRLEITYMCTDYLDWFVASNYEMHYIMEDVSFFTEDGKTIDVNGKKYHKLYAVPTVYDAPINAPLRMTAEEAMYRFGIRMENGRLLADYNGYMSLLKNDKTGFTPLGDINYIPYEVTDEGELVLYDFNMKTGDKFRSVEGHDDISLIDIKTVDMAEGDNKKLLTFSNGAKVIEGMGCINSPGMFFGWLNPETQNDNQFVAMRYSVITMNGKETVYSTPTKETVKATFKSMLDGKTRWNFYTATLTDRKQITGKTEYTIFADNNMTSKNGKIYRSLCMTGNGETKRLPAMREENGRVYADREEYMSVAGSGTTYPAVFTEYIPYTDNESTELTVYDFNMKTGDKLRSVAGNEDVTVVNVRDTTTADYNTRRMLILSNGTRIVEGIGCIVSQTVKENSKEVVGETAFTTFGDFIKYKTQVYAKSEKDVISDITTGMDSPDITGEKNRQKERIYNISGQRLTQKPTHGIYIINGKKTTGK</sequence>
<keyword evidence="1" id="KW-0732">Signal</keyword>
<keyword evidence="3" id="KW-1185">Reference proteome</keyword>
<name>A0ABX2ALK1_9BACT</name>
<organism evidence="2 3">
    <name type="scientific">Xylanibacter muris</name>
    <dbReference type="NCBI Taxonomy" id="2736290"/>
    <lineage>
        <taxon>Bacteria</taxon>
        <taxon>Pseudomonadati</taxon>
        <taxon>Bacteroidota</taxon>
        <taxon>Bacteroidia</taxon>
        <taxon>Bacteroidales</taxon>
        <taxon>Prevotellaceae</taxon>
        <taxon>Xylanibacter</taxon>
    </lineage>
</organism>
<protein>
    <submittedName>
        <fullName evidence="2">Uncharacterized protein</fullName>
    </submittedName>
</protein>
<feature type="signal peptide" evidence="1">
    <location>
        <begin position="1"/>
        <end position="21"/>
    </location>
</feature>
<accession>A0ABX2ALK1</accession>
<dbReference type="RefSeq" id="WP_172272045.1">
    <property type="nucleotide sequence ID" value="NZ_CASGMU010000001.1"/>
</dbReference>
<dbReference type="Proteomes" id="UP000714420">
    <property type="component" value="Unassembled WGS sequence"/>
</dbReference>